<name>A0A5C3KHB6_COPMA</name>
<dbReference type="STRING" id="230819.A0A5C3KHB6"/>
<feature type="transmembrane region" description="Helical" evidence="1">
    <location>
        <begin position="146"/>
        <end position="167"/>
    </location>
</feature>
<dbReference type="EMBL" id="ML210335">
    <property type="protein sequence ID" value="TFK19546.1"/>
    <property type="molecule type" value="Genomic_DNA"/>
</dbReference>
<protein>
    <submittedName>
        <fullName evidence="2">Uncharacterized protein</fullName>
    </submittedName>
</protein>
<keyword evidence="1" id="KW-0812">Transmembrane</keyword>
<proteinExistence type="predicted"/>
<dbReference type="OrthoDB" id="2958007at2759"/>
<feature type="transmembrane region" description="Helical" evidence="1">
    <location>
        <begin position="77"/>
        <end position="99"/>
    </location>
</feature>
<accession>A0A5C3KHB6</accession>
<keyword evidence="3" id="KW-1185">Reference proteome</keyword>
<keyword evidence="1" id="KW-1133">Transmembrane helix</keyword>
<dbReference type="AlphaFoldDB" id="A0A5C3KHB6"/>
<reference evidence="2 3" key="1">
    <citation type="journal article" date="2019" name="Nat. Ecol. Evol.">
        <title>Megaphylogeny resolves global patterns of mushroom evolution.</title>
        <authorList>
            <person name="Varga T."/>
            <person name="Krizsan K."/>
            <person name="Foldi C."/>
            <person name="Dima B."/>
            <person name="Sanchez-Garcia M."/>
            <person name="Sanchez-Ramirez S."/>
            <person name="Szollosi G.J."/>
            <person name="Szarkandi J.G."/>
            <person name="Papp V."/>
            <person name="Albert L."/>
            <person name="Andreopoulos W."/>
            <person name="Angelini C."/>
            <person name="Antonin V."/>
            <person name="Barry K.W."/>
            <person name="Bougher N.L."/>
            <person name="Buchanan P."/>
            <person name="Buyck B."/>
            <person name="Bense V."/>
            <person name="Catcheside P."/>
            <person name="Chovatia M."/>
            <person name="Cooper J."/>
            <person name="Damon W."/>
            <person name="Desjardin D."/>
            <person name="Finy P."/>
            <person name="Geml J."/>
            <person name="Haridas S."/>
            <person name="Hughes K."/>
            <person name="Justo A."/>
            <person name="Karasinski D."/>
            <person name="Kautmanova I."/>
            <person name="Kiss B."/>
            <person name="Kocsube S."/>
            <person name="Kotiranta H."/>
            <person name="LaButti K.M."/>
            <person name="Lechner B.E."/>
            <person name="Liimatainen K."/>
            <person name="Lipzen A."/>
            <person name="Lukacs Z."/>
            <person name="Mihaltcheva S."/>
            <person name="Morgado L.N."/>
            <person name="Niskanen T."/>
            <person name="Noordeloos M.E."/>
            <person name="Ohm R.A."/>
            <person name="Ortiz-Santana B."/>
            <person name="Ovrebo C."/>
            <person name="Racz N."/>
            <person name="Riley R."/>
            <person name="Savchenko A."/>
            <person name="Shiryaev A."/>
            <person name="Soop K."/>
            <person name="Spirin V."/>
            <person name="Szebenyi C."/>
            <person name="Tomsovsky M."/>
            <person name="Tulloss R.E."/>
            <person name="Uehling J."/>
            <person name="Grigoriev I.V."/>
            <person name="Vagvolgyi C."/>
            <person name="Papp T."/>
            <person name="Martin F.M."/>
            <person name="Miettinen O."/>
            <person name="Hibbett D.S."/>
            <person name="Nagy L.G."/>
        </authorList>
    </citation>
    <scope>NUCLEOTIDE SEQUENCE [LARGE SCALE GENOMIC DNA]</scope>
    <source>
        <strain evidence="2 3">CBS 121175</strain>
    </source>
</reference>
<evidence type="ECO:0000313" key="2">
    <source>
        <dbReference type="EMBL" id="TFK19546.1"/>
    </source>
</evidence>
<organism evidence="2 3">
    <name type="scientific">Coprinopsis marcescibilis</name>
    <name type="common">Agaric fungus</name>
    <name type="synonym">Psathyrella marcescibilis</name>
    <dbReference type="NCBI Taxonomy" id="230819"/>
    <lineage>
        <taxon>Eukaryota</taxon>
        <taxon>Fungi</taxon>
        <taxon>Dikarya</taxon>
        <taxon>Basidiomycota</taxon>
        <taxon>Agaricomycotina</taxon>
        <taxon>Agaricomycetes</taxon>
        <taxon>Agaricomycetidae</taxon>
        <taxon>Agaricales</taxon>
        <taxon>Agaricineae</taxon>
        <taxon>Psathyrellaceae</taxon>
        <taxon>Coprinopsis</taxon>
    </lineage>
</organism>
<evidence type="ECO:0000256" key="1">
    <source>
        <dbReference type="SAM" id="Phobius"/>
    </source>
</evidence>
<evidence type="ECO:0000313" key="3">
    <source>
        <dbReference type="Proteomes" id="UP000307440"/>
    </source>
</evidence>
<feature type="transmembrane region" description="Helical" evidence="1">
    <location>
        <begin position="25"/>
        <end position="45"/>
    </location>
</feature>
<gene>
    <name evidence="2" type="ORF">FA15DRAFT_172183</name>
</gene>
<dbReference type="Proteomes" id="UP000307440">
    <property type="component" value="Unassembled WGS sequence"/>
</dbReference>
<feature type="transmembrane region" description="Helical" evidence="1">
    <location>
        <begin position="120"/>
        <end position="140"/>
    </location>
</feature>
<keyword evidence="1" id="KW-0472">Membrane</keyword>
<sequence>MTTTVILLSEAILFIRVYAISGRSIGISCYLLFHFIAAHLGQFFLMAQFQGTLKNQQSPLLGKLTCFTIPSATSNRWLAAVFVVLVASATVLALIMCWICFHRFRHGHSTVSAIFFRDGFVYFFFVMMISLANIIVNATSRPSLNLFLTGFQGAFNSILATRMVLLLRQAVDPDSETSVLIGWSQYPAGITNAVDGGILTTLPAIEFAVVISAGNEDKLRM</sequence>